<dbReference type="InterPro" id="IPR005225">
    <property type="entry name" value="Small_GTP-bd"/>
</dbReference>
<keyword evidence="9" id="KW-0636">Prenylation</keyword>
<dbReference type="SMART" id="SM00175">
    <property type="entry name" value="RAB"/>
    <property type="match status" value="1"/>
</dbReference>
<comment type="caution">
    <text evidence="10">The sequence shown here is derived from an EMBL/GenBank/DDBJ whole genome shotgun (WGS) entry which is preliminary data.</text>
</comment>
<dbReference type="Proteomes" id="UP000030151">
    <property type="component" value="Unassembled WGS sequence"/>
</dbReference>
<sequence>MKEGKSAYRKLVIVGDGGCGKTCLLTVFCKGVFPEAYVPTVFESYVQQVQVDDTSVELALWDTAGQEEYDRFRIHSYPNADIVLVCFALNNSVSLSNIEKKWHREVSQYCPNVPIILVGCKKDLQNQQYRSNVTSNLAQTSTFTIPKKDLTWIAYTCSLC</sequence>
<dbReference type="PROSITE" id="PS51419">
    <property type="entry name" value="RAB"/>
    <property type="match status" value="1"/>
</dbReference>
<evidence type="ECO:0000256" key="2">
    <source>
        <dbReference type="ARBA" id="ARBA00010142"/>
    </source>
</evidence>
<dbReference type="FunFam" id="3.40.50.300:FF:000983">
    <property type="entry name" value="Rho family GTPase"/>
    <property type="match status" value="1"/>
</dbReference>
<dbReference type="InterPro" id="IPR001806">
    <property type="entry name" value="Small_GTPase"/>
</dbReference>
<gene>
    <name evidence="10" type="ORF">X797_008384</name>
</gene>
<evidence type="ECO:0000256" key="6">
    <source>
        <dbReference type="ARBA" id="ARBA00023134"/>
    </source>
</evidence>
<dbReference type="PROSITE" id="PS51420">
    <property type="entry name" value="RHO"/>
    <property type="match status" value="1"/>
</dbReference>
<comment type="similarity">
    <text evidence="2">Belongs to the small GTPase superfamily. Rho family.</text>
</comment>
<accession>A0A0A1USB7</accession>
<evidence type="ECO:0000256" key="4">
    <source>
        <dbReference type="ARBA" id="ARBA00022481"/>
    </source>
</evidence>
<evidence type="ECO:0000256" key="8">
    <source>
        <dbReference type="ARBA" id="ARBA00023288"/>
    </source>
</evidence>
<dbReference type="InterPro" id="IPR027417">
    <property type="entry name" value="P-loop_NTPase"/>
</dbReference>
<evidence type="ECO:0000256" key="1">
    <source>
        <dbReference type="ARBA" id="ARBA00004342"/>
    </source>
</evidence>
<dbReference type="SMART" id="SM00173">
    <property type="entry name" value="RAS"/>
    <property type="match status" value="1"/>
</dbReference>
<dbReference type="HOGENOM" id="CLU_041217_21_5_1"/>
<dbReference type="Pfam" id="PF00071">
    <property type="entry name" value="Ras"/>
    <property type="match status" value="1"/>
</dbReference>
<evidence type="ECO:0000256" key="9">
    <source>
        <dbReference type="ARBA" id="ARBA00023289"/>
    </source>
</evidence>
<reference evidence="10 11" key="1">
    <citation type="submission" date="2014-02" db="EMBL/GenBank/DDBJ databases">
        <title>The genome sequence of the entomopathogenic fungus Metarhizium robertsii ARSEF 2575.</title>
        <authorList>
            <person name="Giuliano Garisto Donzelli B."/>
            <person name="Roe B.A."/>
            <person name="Macmil S.L."/>
            <person name="Krasnoff S.B."/>
            <person name="Gibson D.M."/>
        </authorList>
    </citation>
    <scope>NUCLEOTIDE SEQUENCE [LARGE SCALE GENOMIC DNA]</scope>
    <source>
        <strain evidence="10 11">ARSEF 2575</strain>
    </source>
</reference>
<dbReference type="PANTHER" id="PTHR24072">
    <property type="entry name" value="RHO FAMILY GTPASE"/>
    <property type="match status" value="1"/>
</dbReference>
<dbReference type="GO" id="GO:0003924">
    <property type="term" value="F:GTPase activity"/>
    <property type="evidence" value="ECO:0007669"/>
    <property type="project" value="InterPro"/>
</dbReference>
<evidence type="ECO:0000256" key="5">
    <source>
        <dbReference type="ARBA" id="ARBA00022741"/>
    </source>
</evidence>
<keyword evidence="4" id="KW-0488">Methylation</keyword>
<name>A0A0A1USB7_9HYPO</name>
<dbReference type="SMART" id="SM00174">
    <property type="entry name" value="RHO"/>
    <property type="match status" value="1"/>
</dbReference>
<dbReference type="NCBIfam" id="TIGR00231">
    <property type="entry name" value="small_GTP"/>
    <property type="match status" value="1"/>
</dbReference>
<dbReference type="EMBL" id="JELW01000026">
    <property type="protein sequence ID" value="EXU98437.1"/>
    <property type="molecule type" value="Genomic_DNA"/>
</dbReference>
<keyword evidence="8" id="KW-0449">Lipoprotein</keyword>
<evidence type="ECO:0000313" key="10">
    <source>
        <dbReference type="EMBL" id="EXU98437.1"/>
    </source>
</evidence>
<keyword evidence="7" id="KW-0472">Membrane</keyword>
<dbReference type="GO" id="GO:0005525">
    <property type="term" value="F:GTP binding"/>
    <property type="evidence" value="ECO:0007669"/>
    <property type="project" value="UniProtKB-KW"/>
</dbReference>
<organism evidence="10 11">
    <name type="scientific">Metarhizium robertsii</name>
    <dbReference type="NCBI Taxonomy" id="568076"/>
    <lineage>
        <taxon>Eukaryota</taxon>
        <taxon>Fungi</taxon>
        <taxon>Dikarya</taxon>
        <taxon>Ascomycota</taxon>
        <taxon>Pezizomycotina</taxon>
        <taxon>Sordariomycetes</taxon>
        <taxon>Hypocreomycetidae</taxon>
        <taxon>Hypocreales</taxon>
        <taxon>Clavicipitaceae</taxon>
        <taxon>Metarhizium</taxon>
    </lineage>
</organism>
<comment type="subcellular location">
    <subcellularLocation>
        <location evidence="1">Cell membrane</location>
        <topology evidence="1">Lipid-anchor</topology>
        <orientation evidence="1">Cytoplasmic side</orientation>
    </subcellularLocation>
</comment>
<dbReference type="GO" id="GO:0007264">
    <property type="term" value="P:small GTPase-mediated signal transduction"/>
    <property type="evidence" value="ECO:0007669"/>
    <property type="project" value="InterPro"/>
</dbReference>
<protein>
    <submittedName>
        <fullName evidence="10">Ras GTPase family protein</fullName>
    </submittedName>
</protein>
<dbReference type="PRINTS" id="PR00449">
    <property type="entry name" value="RASTRNSFRMNG"/>
</dbReference>
<dbReference type="GO" id="GO:0005886">
    <property type="term" value="C:plasma membrane"/>
    <property type="evidence" value="ECO:0007669"/>
    <property type="project" value="UniProtKB-SubCell"/>
</dbReference>
<dbReference type="Gene3D" id="3.40.50.300">
    <property type="entry name" value="P-loop containing nucleotide triphosphate hydrolases"/>
    <property type="match status" value="1"/>
</dbReference>
<keyword evidence="3" id="KW-1003">Cell membrane</keyword>
<dbReference type="InterPro" id="IPR003578">
    <property type="entry name" value="Small_GTPase_Rho"/>
</dbReference>
<evidence type="ECO:0000313" key="11">
    <source>
        <dbReference type="Proteomes" id="UP000030151"/>
    </source>
</evidence>
<dbReference type="AlphaFoldDB" id="A0A0A1USB7"/>
<proteinExistence type="inferred from homology"/>
<keyword evidence="5" id="KW-0547">Nucleotide-binding</keyword>
<evidence type="ECO:0000256" key="7">
    <source>
        <dbReference type="ARBA" id="ARBA00023136"/>
    </source>
</evidence>
<dbReference type="PROSITE" id="PS51421">
    <property type="entry name" value="RAS"/>
    <property type="match status" value="1"/>
</dbReference>
<dbReference type="eggNOG" id="KOG0393">
    <property type="taxonomic scope" value="Eukaryota"/>
</dbReference>
<keyword evidence="6" id="KW-0342">GTP-binding</keyword>
<dbReference type="SUPFAM" id="SSF52540">
    <property type="entry name" value="P-loop containing nucleoside triphosphate hydrolases"/>
    <property type="match status" value="1"/>
</dbReference>
<evidence type="ECO:0000256" key="3">
    <source>
        <dbReference type="ARBA" id="ARBA00022475"/>
    </source>
</evidence>